<dbReference type="EMBL" id="BSRI01000001">
    <property type="protein sequence ID" value="GLV53712.1"/>
    <property type="molecule type" value="Genomic_DNA"/>
</dbReference>
<proteinExistence type="predicted"/>
<comment type="caution">
    <text evidence="8">The sequence shown here is derived from an EMBL/GenBank/DDBJ whole genome shotgun (WGS) entry which is preliminary data.</text>
</comment>
<dbReference type="SUPFAM" id="SSF158694">
    <property type="entry name" value="UraD-Like"/>
    <property type="match status" value="1"/>
</dbReference>
<evidence type="ECO:0000313" key="9">
    <source>
        <dbReference type="Proteomes" id="UP001344906"/>
    </source>
</evidence>
<sequence>MTTGSTYTLQEINALSHDDFVQALSPLFEGPPWIVAEAWPSRPFRSLDHLHASLCAVMYAAPLEQQVALIRSHPDLVGRAALAGTLSPSSTHEQSAAGLDRLSDEEIAAFSRYNQAYRERFGFPFVICARENKKDSILAGFEQRLHNSPDQEIPLALGEVAKICLLRLRDLIRS</sequence>
<protein>
    <recommendedName>
        <fullName evidence="3">2-oxo-4-hydroxy-4-carboxy-5-ureidoimidazoline decarboxylase</fullName>
        <ecNumber evidence="3">4.1.1.97</ecNumber>
    </recommendedName>
</protein>
<evidence type="ECO:0000256" key="5">
    <source>
        <dbReference type="ARBA" id="ARBA00022793"/>
    </source>
</evidence>
<dbReference type="NCBIfam" id="TIGR03164">
    <property type="entry name" value="UHCUDC"/>
    <property type="match status" value="1"/>
</dbReference>
<feature type="domain" description="Oxo-4-hydroxy-4-carboxy-5-ureidoimidazoline decarboxylase" evidence="7">
    <location>
        <begin position="13"/>
        <end position="169"/>
    </location>
</feature>
<evidence type="ECO:0000256" key="4">
    <source>
        <dbReference type="ARBA" id="ARBA00022631"/>
    </source>
</evidence>
<evidence type="ECO:0000256" key="1">
    <source>
        <dbReference type="ARBA" id="ARBA00001163"/>
    </source>
</evidence>
<dbReference type="InterPro" id="IPR017580">
    <property type="entry name" value="OHCU_decarboxylase-1"/>
</dbReference>
<reference evidence="8 9" key="1">
    <citation type="submission" date="2023-02" db="EMBL/GenBank/DDBJ databases">
        <title>Dictyobacter halimunensis sp. nov., a new member of the class Ktedonobacteria from forest soil in a geothermal area.</title>
        <authorList>
            <person name="Rachmania M.K."/>
            <person name="Ningsih F."/>
            <person name="Sakai Y."/>
            <person name="Yabe S."/>
            <person name="Yokota A."/>
            <person name="Sjamsuridzal W."/>
        </authorList>
    </citation>
    <scope>NUCLEOTIDE SEQUENCE [LARGE SCALE GENOMIC DNA]</scope>
    <source>
        <strain evidence="8 9">S3.2.2.5</strain>
    </source>
</reference>
<dbReference type="EC" id="4.1.1.97" evidence="3"/>
<evidence type="ECO:0000256" key="6">
    <source>
        <dbReference type="ARBA" id="ARBA00023239"/>
    </source>
</evidence>
<dbReference type="Proteomes" id="UP001344906">
    <property type="component" value="Unassembled WGS sequence"/>
</dbReference>
<dbReference type="InterPro" id="IPR036778">
    <property type="entry name" value="OHCU_decarboxylase_sf"/>
</dbReference>
<accession>A0ABQ6FJB1</accession>
<keyword evidence="5" id="KW-0210">Decarboxylase</keyword>
<dbReference type="Gene3D" id="1.10.3330.10">
    <property type="entry name" value="Oxo-4-hydroxy-4-carboxy-5-ureidoimidazoline decarboxylase"/>
    <property type="match status" value="1"/>
</dbReference>
<keyword evidence="9" id="KW-1185">Reference proteome</keyword>
<evidence type="ECO:0000256" key="3">
    <source>
        <dbReference type="ARBA" id="ARBA00012257"/>
    </source>
</evidence>
<dbReference type="Pfam" id="PF09349">
    <property type="entry name" value="OHCU_decarbox"/>
    <property type="match status" value="1"/>
</dbReference>
<evidence type="ECO:0000259" key="7">
    <source>
        <dbReference type="Pfam" id="PF09349"/>
    </source>
</evidence>
<keyword evidence="6" id="KW-0456">Lyase</keyword>
<organism evidence="8 9">
    <name type="scientific">Dictyobacter halimunensis</name>
    <dbReference type="NCBI Taxonomy" id="3026934"/>
    <lineage>
        <taxon>Bacteria</taxon>
        <taxon>Bacillati</taxon>
        <taxon>Chloroflexota</taxon>
        <taxon>Ktedonobacteria</taxon>
        <taxon>Ktedonobacterales</taxon>
        <taxon>Dictyobacteraceae</taxon>
        <taxon>Dictyobacter</taxon>
    </lineage>
</organism>
<name>A0ABQ6FJB1_9CHLR</name>
<dbReference type="PANTHER" id="PTHR43466">
    <property type="entry name" value="2-OXO-4-HYDROXY-4-CARBOXY-5-UREIDOIMIDAZOLINE DECARBOXYLASE-RELATED"/>
    <property type="match status" value="1"/>
</dbReference>
<comment type="catalytic activity">
    <reaction evidence="1">
        <text>5-hydroxy-2-oxo-4-ureido-2,5-dihydro-1H-imidazole-5-carboxylate + H(+) = (S)-allantoin + CO2</text>
        <dbReference type="Rhea" id="RHEA:26301"/>
        <dbReference type="ChEBI" id="CHEBI:15378"/>
        <dbReference type="ChEBI" id="CHEBI:15678"/>
        <dbReference type="ChEBI" id="CHEBI:16526"/>
        <dbReference type="ChEBI" id="CHEBI:58639"/>
        <dbReference type="EC" id="4.1.1.97"/>
    </reaction>
</comment>
<evidence type="ECO:0000313" key="8">
    <source>
        <dbReference type="EMBL" id="GLV53712.1"/>
    </source>
</evidence>
<dbReference type="PANTHER" id="PTHR43466:SF1">
    <property type="entry name" value="2-OXO-4-HYDROXY-4-CARBOXY-5-UREIDOIMIDAZOLINE DECARBOXYLASE-RELATED"/>
    <property type="match status" value="1"/>
</dbReference>
<comment type="pathway">
    <text evidence="2">Purine metabolism; urate degradation; (S)-allantoin from urate: step 3/3.</text>
</comment>
<dbReference type="InterPro" id="IPR018020">
    <property type="entry name" value="OHCU_decarboxylase"/>
</dbReference>
<gene>
    <name evidence="8" type="ORF">KDH_05640</name>
</gene>
<evidence type="ECO:0000256" key="2">
    <source>
        <dbReference type="ARBA" id="ARBA00004754"/>
    </source>
</evidence>
<dbReference type="RefSeq" id="WP_338247420.1">
    <property type="nucleotide sequence ID" value="NZ_BSRI01000001.1"/>
</dbReference>
<keyword evidence="4" id="KW-0659">Purine metabolism</keyword>